<evidence type="ECO:0000256" key="6">
    <source>
        <dbReference type="ARBA" id="ARBA00023136"/>
    </source>
</evidence>
<evidence type="ECO:0000313" key="12">
    <source>
        <dbReference type="EMBL" id="MBB2165518.1"/>
    </source>
</evidence>
<keyword evidence="5 9" id="KW-0798">TonB box</keyword>
<dbReference type="Pfam" id="PF00593">
    <property type="entry name" value="TonB_dep_Rec_b-barrel"/>
    <property type="match status" value="1"/>
</dbReference>
<dbReference type="GO" id="GO:0009279">
    <property type="term" value="C:cell outer membrane"/>
    <property type="evidence" value="ECO:0007669"/>
    <property type="project" value="UniProtKB-SubCell"/>
</dbReference>
<keyword evidence="12" id="KW-0675">Receptor</keyword>
<dbReference type="InterPro" id="IPR000531">
    <property type="entry name" value="Beta-barrel_TonB"/>
</dbReference>
<evidence type="ECO:0000256" key="1">
    <source>
        <dbReference type="ARBA" id="ARBA00004571"/>
    </source>
</evidence>
<feature type="domain" description="TonB-dependent receptor-like beta-barrel" evidence="10">
    <location>
        <begin position="385"/>
        <end position="869"/>
    </location>
</feature>
<comment type="subcellular location">
    <subcellularLocation>
        <location evidence="1 8">Cell outer membrane</location>
        <topology evidence="1 8">Multi-pass membrane protein</topology>
    </subcellularLocation>
</comment>
<evidence type="ECO:0000256" key="9">
    <source>
        <dbReference type="RuleBase" id="RU003357"/>
    </source>
</evidence>
<keyword evidence="7 8" id="KW-0998">Cell outer membrane</keyword>
<dbReference type="EMBL" id="JABEQN010000017">
    <property type="protein sequence ID" value="MBB2194654.1"/>
    <property type="molecule type" value="Genomic_DNA"/>
</dbReference>
<keyword evidence="3 8" id="KW-1134">Transmembrane beta strand</keyword>
<dbReference type="Gene3D" id="2.40.170.20">
    <property type="entry name" value="TonB-dependent receptor, beta-barrel domain"/>
    <property type="match status" value="1"/>
</dbReference>
<dbReference type="PANTHER" id="PTHR47234:SF3">
    <property type="entry name" value="SECRETIN_TONB SHORT N-TERMINAL DOMAIN-CONTAINING PROTEIN"/>
    <property type="match status" value="1"/>
</dbReference>
<dbReference type="AlphaFoldDB" id="A0A7W4IME3"/>
<evidence type="ECO:0000256" key="4">
    <source>
        <dbReference type="ARBA" id="ARBA00022692"/>
    </source>
</evidence>
<dbReference type="InterPro" id="IPR012910">
    <property type="entry name" value="Plug_dom"/>
</dbReference>
<dbReference type="Gene3D" id="2.170.130.10">
    <property type="entry name" value="TonB-dependent receptor, plug domain"/>
    <property type="match status" value="1"/>
</dbReference>
<evidence type="ECO:0000313" key="14">
    <source>
        <dbReference type="Proteomes" id="UP000540490"/>
    </source>
</evidence>
<gene>
    <name evidence="13" type="ORF">HLH25_13610</name>
    <name evidence="12" type="ORF">HLH26_13425</name>
</gene>
<evidence type="ECO:0000256" key="8">
    <source>
        <dbReference type="PROSITE-ProRule" id="PRU01360"/>
    </source>
</evidence>
<evidence type="ECO:0000256" key="5">
    <source>
        <dbReference type="ARBA" id="ARBA00023077"/>
    </source>
</evidence>
<keyword evidence="14" id="KW-1185">Reference proteome</keyword>
<dbReference type="Proteomes" id="UP000561077">
    <property type="component" value="Unassembled WGS sequence"/>
</dbReference>
<dbReference type="InterPro" id="IPR039426">
    <property type="entry name" value="TonB-dep_rcpt-like"/>
</dbReference>
<keyword evidence="4 8" id="KW-0812">Transmembrane</keyword>
<sequence>MAAAAAPRRTSDGEQVMVTGSHIARTGFSSPTPVTVMGAADIAAQQPANISDLVNQMPSVTQGSTSSSSSGFLSSGLAGINSVNLRGLGANRTLILIDGQRSIASSSTGLVDVNTIPQNLVQRVEVVTGGASAQYGSDAVGGVVNFILNKNFKGVKLDASTGFTTYADDPYYKLDATIGKTFLGGKLHVLVDAQYYQRFGVDSIDRPWNNSGYFQIDNPNYTPHNGQPQLLVGSGFAPFTYSAGGLITSGPLTGTYFKGNGQTGQLNYGVHNATSNPYMIGGDTATTLDGHVGTNSLAPSEDRIGVFNRTSYDISDNTEIFGQFSWNKYQGQSYYQQTPSTGVVINSDNAYLNQYYPAVAGKLAAAGQKSFTMGTSNAGFPVPGSNIDREVFRYVGGMNGKFNFVGNKWHWDWYYQYGRTLDHVRLINTWNNARMAQAQDAVVNNGQIVCRSSITDPNNGCVPIDRLGTAGPSAAALNYIYEGSAKDGPTRDQTLQQHVAAFDIGGTMFHLPGGNASIAMGGDWRRESIDGDVDPIYTSGWLYGNYRVTKGAYNVKEGYIELDMPVWKGFDIDAAGRYTDYSTSGSVETWKAGATYSPIPDIKFRGTFSHDIRAPNLNEMFAAGTARTNTVILPANAPLTGSQAFTENTVGNPHLAPETANTWTVGAVVSPRFLPGFMASFDYYDIDIKNAIGSVTSQQTVDFCYSGGAAYCNNIHYTNGQLSTITIQPFNFASQKERGFDIAASYRIRMSNIWKKLPGVFNVHGEITRYISNVINNNTYPINYAGVNGGTLSGTYNEPSWDYRISAFYNLDNFTFNLTARGFSAGVYGNDYVQCTTNCPVSTPQYRTINNNRIAGAVYFDTSLSYEFNLYGRAARTTFVMSNMMNTYPVLVGNGPSGNNVPAYAQTNPSLYDTVGRTFRLAMSVSF</sequence>
<name>A0A7W4IME3_9PROT</name>
<evidence type="ECO:0000256" key="7">
    <source>
        <dbReference type="ARBA" id="ARBA00023237"/>
    </source>
</evidence>
<reference evidence="14 15" key="1">
    <citation type="submission" date="2020-04" db="EMBL/GenBank/DDBJ databases">
        <title>Description of novel Gluconacetobacter.</title>
        <authorList>
            <person name="Sombolestani A."/>
        </authorList>
    </citation>
    <scope>NUCLEOTIDE SEQUENCE [LARGE SCALE GENOMIC DNA]</scope>
    <source>
        <strain evidence="13 14">LMG 1728</strain>
        <strain evidence="12 15">LMG 1731</strain>
    </source>
</reference>
<keyword evidence="6 8" id="KW-0472">Membrane</keyword>
<dbReference type="RefSeq" id="WP_182974581.1">
    <property type="nucleotide sequence ID" value="NZ_JABEQN010000017.1"/>
</dbReference>
<proteinExistence type="inferred from homology"/>
<keyword evidence="2 8" id="KW-0813">Transport</keyword>
<organism evidence="12 15">
    <name type="scientific">Gluconacetobacter dulcium</name>
    <dbReference type="NCBI Taxonomy" id="2729096"/>
    <lineage>
        <taxon>Bacteria</taxon>
        <taxon>Pseudomonadati</taxon>
        <taxon>Pseudomonadota</taxon>
        <taxon>Alphaproteobacteria</taxon>
        <taxon>Acetobacterales</taxon>
        <taxon>Acetobacteraceae</taxon>
        <taxon>Gluconacetobacter</taxon>
    </lineage>
</organism>
<dbReference type="InterPro" id="IPR037066">
    <property type="entry name" value="Plug_dom_sf"/>
</dbReference>
<evidence type="ECO:0000313" key="13">
    <source>
        <dbReference type="EMBL" id="MBB2194654.1"/>
    </source>
</evidence>
<dbReference type="InterPro" id="IPR036942">
    <property type="entry name" value="Beta-barrel_TonB_sf"/>
</dbReference>
<accession>A0A7W4IME3</accession>
<evidence type="ECO:0000313" key="15">
    <source>
        <dbReference type="Proteomes" id="UP000561077"/>
    </source>
</evidence>
<evidence type="ECO:0000256" key="2">
    <source>
        <dbReference type="ARBA" id="ARBA00022448"/>
    </source>
</evidence>
<evidence type="ECO:0000259" key="10">
    <source>
        <dbReference type="Pfam" id="PF00593"/>
    </source>
</evidence>
<dbReference type="PANTHER" id="PTHR47234">
    <property type="match status" value="1"/>
</dbReference>
<evidence type="ECO:0000256" key="3">
    <source>
        <dbReference type="ARBA" id="ARBA00022452"/>
    </source>
</evidence>
<dbReference type="SUPFAM" id="SSF56935">
    <property type="entry name" value="Porins"/>
    <property type="match status" value="1"/>
</dbReference>
<evidence type="ECO:0000259" key="11">
    <source>
        <dbReference type="Pfam" id="PF07715"/>
    </source>
</evidence>
<protein>
    <submittedName>
        <fullName evidence="12">TonB-dependent receptor</fullName>
    </submittedName>
</protein>
<dbReference type="EMBL" id="JABEQO010000017">
    <property type="protein sequence ID" value="MBB2165518.1"/>
    <property type="molecule type" value="Genomic_DNA"/>
</dbReference>
<dbReference type="PROSITE" id="PS52016">
    <property type="entry name" value="TONB_DEPENDENT_REC_3"/>
    <property type="match status" value="1"/>
</dbReference>
<dbReference type="Pfam" id="PF07715">
    <property type="entry name" value="Plug"/>
    <property type="match status" value="1"/>
</dbReference>
<dbReference type="Proteomes" id="UP000540490">
    <property type="component" value="Unassembled WGS sequence"/>
</dbReference>
<comment type="caution">
    <text evidence="12">The sequence shown here is derived from an EMBL/GenBank/DDBJ whole genome shotgun (WGS) entry which is preliminary data.</text>
</comment>
<feature type="domain" description="TonB-dependent receptor plug" evidence="11">
    <location>
        <begin position="29"/>
        <end position="143"/>
    </location>
</feature>
<comment type="similarity">
    <text evidence="8 9">Belongs to the TonB-dependent receptor family.</text>
</comment>